<proteinExistence type="predicted"/>
<reference evidence="1" key="1">
    <citation type="submission" date="2014-11" db="EMBL/GenBank/DDBJ databases">
        <authorList>
            <person name="Amaro Gonzalez C."/>
        </authorList>
    </citation>
    <scope>NUCLEOTIDE SEQUENCE</scope>
</reference>
<protein>
    <submittedName>
        <fullName evidence="1">Uncharacterized protein</fullName>
    </submittedName>
</protein>
<accession>A0A0E9T8Q7</accession>
<organism evidence="1">
    <name type="scientific">Anguilla anguilla</name>
    <name type="common">European freshwater eel</name>
    <name type="synonym">Muraena anguilla</name>
    <dbReference type="NCBI Taxonomy" id="7936"/>
    <lineage>
        <taxon>Eukaryota</taxon>
        <taxon>Metazoa</taxon>
        <taxon>Chordata</taxon>
        <taxon>Craniata</taxon>
        <taxon>Vertebrata</taxon>
        <taxon>Euteleostomi</taxon>
        <taxon>Actinopterygii</taxon>
        <taxon>Neopterygii</taxon>
        <taxon>Teleostei</taxon>
        <taxon>Anguilliformes</taxon>
        <taxon>Anguillidae</taxon>
        <taxon>Anguilla</taxon>
    </lineage>
</organism>
<reference evidence="1" key="2">
    <citation type="journal article" date="2015" name="Fish Shellfish Immunol.">
        <title>Early steps in the European eel (Anguilla anguilla)-Vibrio vulnificus interaction in the gills: Role of the RtxA13 toxin.</title>
        <authorList>
            <person name="Callol A."/>
            <person name="Pajuelo D."/>
            <person name="Ebbesson L."/>
            <person name="Teles M."/>
            <person name="MacKenzie S."/>
            <person name="Amaro C."/>
        </authorList>
    </citation>
    <scope>NUCLEOTIDE SEQUENCE</scope>
</reference>
<dbReference type="EMBL" id="GBXM01058795">
    <property type="protein sequence ID" value="JAH49782.1"/>
    <property type="molecule type" value="Transcribed_RNA"/>
</dbReference>
<dbReference type="AlphaFoldDB" id="A0A0E9T8Q7"/>
<sequence length="29" mass="3355">MHEVKYKSIGSVVSDWLLFICTNQICILN</sequence>
<name>A0A0E9T8Q7_ANGAN</name>
<evidence type="ECO:0000313" key="1">
    <source>
        <dbReference type="EMBL" id="JAH49782.1"/>
    </source>
</evidence>